<name>A0A645A3D6_9ZZZZ</name>
<dbReference type="EMBL" id="VSSQ01011779">
    <property type="protein sequence ID" value="MPM47695.1"/>
    <property type="molecule type" value="Genomic_DNA"/>
</dbReference>
<accession>A0A645A3D6</accession>
<protein>
    <submittedName>
        <fullName evidence="1">Uncharacterized protein</fullName>
    </submittedName>
</protein>
<reference evidence="1" key="1">
    <citation type="submission" date="2019-08" db="EMBL/GenBank/DDBJ databases">
        <authorList>
            <person name="Kucharzyk K."/>
            <person name="Murdoch R.W."/>
            <person name="Higgins S."/>
            <person name="Loffler F."/>
        </authorList>
    </citation>
    <scope>NUCLEOTIDE SEQUENCE</scope>
</reference>
<evidence type="ECO:0000313" key="1">
    <source>
        <dbReference type="EMBL" id="MPM47695.1"/>
    </source>
</evidence>
<proteinExistence type="predicted"/>
<organism evidence="1">
    <name type="scientific">bioreactor metagenome</name>
    <dbReference type="NCBI Taxonomy" id="1076179"/>
    <lineage>
        <taxon>unclassified sequences</taxon>
        <taxon>metagenomes</taxon>
        <taxon>ecological metagenomes</taxon>
    </lineage>
</organism>
<sequence>MFDQDTAQNFQRSTVKHRRCRIIRVCHDNQFCPFGNRRPQVFFVDLIMFAFGKKYRYNCSLHDLDIKKIIRITRCENDHFITGIDEWQHRKIQTGVRTGCNQDVTVGIDGQPVE</sequence>
<comment type="caution">
    <text evidence="1">The sequence shown here is derived from an EMBL/GenBank/DDBJ whole genome shotgun (WGS) entry which is preliminary data.</text>
</comment>
<dbReference type="AlphaFoldDB" id="A0A645A3D6"/>
<gene>
    <name evidence="1" type="ORF">SDC9_94408</name>
</gene>